<accession>A0A7H0H2P1</accession>
<protein>
    <submittedName>
        <fullName evidence="2">Uncharacterized protein</fullName>
    </submittedName>
</protein>
<keyword evidence="3" id="KW-1185">Reference proteome</keyword>
<sequence>MSGPKGYGYSVVSAEELRRREDGARNGRCEQHVITLAGLIGQLRHLGVATPKEVVRPSKPTHDALIAWEKSLEKAIAEAEKRVADESAKAILRRLNATREAVDVTGVSLGGARTRPTTGAGRPARHPALEQVAGGVTTVVTLVAGLHDPAERDALTAMAETILGTTNPAQAQGDLLTLKTRVTNARRVQECREQAAQAVLEVAGIESPEADLLRERAAEALTPGDVTALRGAVRSLAERAARDADATYVRRALEDVVAELGFSVAEGFSLTKFGAVGVAEHADHPGYGLRLQVNPTSGQLLTRVVADGVTTAEADARAERETCEKVHAVAAGLARHGVATDLTVERQPGEAPVLRREAGSTKRNPATPRRTRRTADAKERAR</sequence>
<evidence type="ECO:0000313" key="2">
    <source>
        <dbReference type="EMBL" id="QNP54807.1"/>
    </source>
</evidence>
<feature type="compositionally biased region" description="Basic and acidic residues" evidence="1">
    <location>
        <begin position="347"/>
        <end position="360"/>
    </location>
</feature>
<evidence type="ECO:0000256" key="1">
    <source>
        <dbReference type="SAM" id="MobiDB-lite"/>
    </source>
</evidence>
<organism evidence="2 3">
    <name type="scientific">Tessaracoccus defluvii</name>
    <dbReference type="NCBI Taxonomy" id="1285901"/>
    <lineage>
        <taxon>Bacteria</taxon>
        <taxon>Bacillati</taxon>
        <taxon>Actinomycetota</taxon>
        <taxon>Actinomycetes</taxon>
        <taxon>Propionibacteriales</taxon>
        <taxon>Propionibacteriaceae</taxon>
        <taxon>Tessaracoccus</taxon>
    </lineage>
</organism>
<feature type="compositionally biased region" description="Basic and acidic residues" evidence="1">
    <location>
        <begin position="373"/>
        <end position="382"/>
    </location>
</feature>
<reference evidence="2 3" key="1">
    <citation type="submission" date="2020-08" db="EMBL/GenBank/DDBJ databases">
        <title>Genome sequence of Tessaracoccus defluvii JCM 17540T.</title>
        <authorList>
            <person name="Hyun D.-W."/>
            <person name="Bae J.-W."/>
        </authorList>
    </citation>
    <scope>NUCLEOTIDE SEQUENCE [LARGE SCALE GENOMIC DNA]</scope>
    <source>
        <strain evidence="2 3">JCM 17540</strain>
    </source>
</reference>
<dbReference type="EMBL" id="CP060789">
    <property type="protein sequence ID" value="QNP54807.1"/>
    <property type="molecule type" value="Genomic_DNA"/>
</dbReference>
<dbReference type="Proteomes" id="UP000516117">
    <property type="component" value="Chromosome"/>
</dbReference>
<gene>
    <name evidence="2" type="ORF">H9L22_10890</name>
</gene>
<dbReference type="RefSeq" id="WP_187719943.1">
    <property type="nucleotide sequence ID" value="NZ_BAABBL010000018.1"/>
</dbReference>
<evidence type="ECO:0000313" key="3">
    <source>
        <dbReference type="Proteomes" id="UP000516117"/>
    </source>
</evidence>
<dbReference type="KEGG" id="tdf:H9L22_10890"/>
<name>A0A7H0H2P1_9ACTN</name>
<proteinExistence type="predicted"/>
<dbReference type="AlphaFoldDB" id="A0A7H0H2P1"/>
<feature type="region of interest" description="Disordered" evidence="1">
    <location>
        <begin position="347"/>
        <end position="382"/>
    </location>
</feature>